<feature type="region of interest" description="Disordered" evidence="1">
    <location>
        <begin position="336"/>
        <end position="359"/>
    </location>
</feature>
<reference evidence="2 3" key="1">
    <citation type="journal article" date="2024" name="J Genomics">
        <title>Draft genome sequencing and assembly of Favolaschia claudopus CIRM-BRFM 2984 isolated from oak limbs.</title>
        <authorList>
            <person name="Navarro D."/>
            <person name="Drula E."/>
            <person name="Chaduli D."/>
            <person name="Cazenave R."/>
            <person name="Ahrendt S."/>
            <person name="Wang J."/>
            <person name="Lipzen A."/>
            <person name="Daum C."/>
            <person name="Barry K."/>
            <person name="Grigoriev I.V."/>
            <person name="Favel A."/>
            <person name="Rosso M.N."/>
            <person name="Martin F."/>
        </authorList>
    </citation>
    <scope>NUCLEOTIDE SEQUENCE [LARGE SCALE GENOMIC DNA]</scope>
    <source>
        <strain evidence="2 3">CIRM-BRFM 2984</strain>
    </source>
</reference>
<keyword evidence="3" id="KW-1185">Reference proteome</keyword>
<organism evidence="2 3">
    <name type="scientific">Favolaschia claudopus</name>
    <dbReference type="NCBI Taxonomy" id="2862362"/>
    <lineage>
        <taxon>Eukaryota</taxon>
        <taxon>Fungi</taxon>
        <taxon>Dikarya</taxon>
        <taxon>Basidiomycota</taxon>
        <taxon>Agaricomycotina</taxon>
        <taxon>Agaricomycetes</taxon>
        <taxon>Agaricomycetidae</taxon>
        <taxon>Agaricales</taxon>
        <taxon>Marasmiineae</taxon>
        <taxon>Mycenaceae</taxon>
        <taxon>Favolaschia</taxon>
    </lineage>
</organism>
<feature type="non-terminal residue" evidence="2">
    <location>
        <position position="1"/>
    </location>
</feature>
<evidence type="ECO:0000313" key="2">
    <source>
        <dbReference type="EMBL" id="KAK7017666.1"/>
    </source>
</evidence>
<evidence type="ECO:0000256" key="1">
    <source>
        <dbReference type="SAM" id="MobiDB-lite"/>
    </source>
</evidence>
<name>A0AAW0AWS8_9AGAR</name>
<dbReference type="AlphaFoldDB" id="A0AAW0AWS8"/>
<proteinExistence type="predicted"/>
<evidence type="ECO:0000313" key="3">
    <source>
        <dbReference type="Proteomes" id="UP001362999"/>
    </source>
</evidence>
<comment type="caution">
    <text evidence="2">The sequence shown here is derived from an EMBL/GenBank/DDBJ whole genome shotgun (WGS) entry which is preliminary data.</text>
</comment>
<feature type="non-terminal residue" evidence="2">
    <location>
        <position position="376"/>
    </location>
</feature>
<accession>A0AAW0AWS8</accession>
<feature type="region of interest" description="Disordered" evidence="1">
    <location>
        <begin position="189"/>
        <end position="255"/>
    </location>
</feature>
<sequence>VSLITDLINKIDTLTQQLPKSMYKATDQDKIYHVVNKVHGMDKNSASSTFIRRMDILFGHDCRNDDGHFQYISRGEHGMSLVVQYLRSIDWKSAGIPFTVAAVKLTSIVSDMEALWYVVIFKIASSEVSSERSYLIAKHGSVTVEDVIDVDDENDADFHRPPTPNSSMSPFALLFNVVIHLITADSESSDEADSAASEAEAEPKKGKKKSTTASKRVVKDASRRRAKKKQKVSDPTELGPDGMLADIDVQPISDTSAPPKLPAAADITHFFGQPFTAKGTSGMDKLHRKCTICRDRQISDLSTNRRHMEAYHAPEYRTWCKKNDFESKLPADIKARKAQAAEAKQLEQQTLDPHLQKKPERVVRYSDKLFRDAAIE</sequence>
<dbReference type="Proteomes" id="UP001362999">
    <property type="component" value="Unassembled WGS sequence"/>
</dbReference>
<gene>
    <name evidence="2" type="ORF">R3P38DRAFT_2395637</name>
</gene>
<dbReference type="EMBL" id="JAWWNJ010000047">
    <property type="protein sequence ID" value="KAK7017666.1"/>
    <property type="molecule type" value="Genomic_DNA"/>
</dbReference>
<feature type="compositionally biased region" description="Low complexity" evidence="1">
    <location>
        <begin position="338"/>
        <end position="349"/>
    </location>
</feature>
<protein>
    <submittedName>
        <fullName evidence="2">AC transposase</fullName>
    </submittedName>
</protein>